<feature type="transmembrane region" description="Helical" evidence="2">
    <location>
        <begin position="473"/>
        <end position="493"/>
    </location>
</feature>
<feature type="transmembrane region" description="Helical" evidence="2">
    <location>
        <begin position="268"/>
        <end position="286"/>
    </location>
</feature>
<sequence length="662" mass="73329">MKKRLVLPFIVLLLLLLAGCGPGKDYTIDNVEVQARILPDGDLIVQELFTYTFKGSWNGATRYIDTAGHPEIEYFEAYIPPATGKFADFTYDNLNRLTVKLNQDNDTYYAYTASEDERKRVYYRYRVKAAAVRYTDRGELDWHFLTHNQKDLGNVTIDILLPGSGNSDSGRVGYELLDTAGGGEVVMLKPDASSGSPLTLHYANERLAADGTAHMRISFPEERMGDAPVYNGTGVPQEVEDEKAAQEREAREAARAERDAALAPVEKAARLLSLGFAVMLVLRILSPRRMMALMRRGELPPSILETMDPLLAAYIYRRGRLKKRDLFAGVFSLRQRGLAVMEEGTAPVRFRQDDNGPDRLPKFIFQGQRRFLNKMDLFLVKRFFRSYGKQFSPETIAGPTPKERKSGKDRRSYRKKALQLEKDFKEWAALLSGEKPFQEYVRPNPHLRWIWGSLSLLHLLFVLYLLAEEGAGGWGYGVAAVLLTAGGILSTIYSRKTWPMLLSLLGCLLTVAGLADTRAGTAYIYLLFLTLVLVPLVPRYLLSAEAMRYRSALKLWRRRLGQGGVSGGAAGSAADTEAFVRWGEFALTLDVGKRYLAAVQRRWPGSAEVAAGHLVMLEGLVYTQRLVDYVTPELSSSGSSYDGGGSSGGSSGGGDGGGTGAF</sequence>
<gene>
    <name evidence="4" type="ORF">GCM10010912_64680</name>
</gene>
<organism evidence="4 5">
    <name type="scientific">Paenibacillus albidus</name>
    <dbReference type="NCBI Taxonomy" id="2041023"/>
    <lineage>
        <taxon>Bacteria</taxon>
        <taxon>Bacillati</taxon>
        <taxon>Bacillota</taxon>
        <taxon>Bacilli</taxon>
        <taxon>Bacillales</taxon>
        <taxon>Paenibacillaceae</taxon>
        <taxon>Paenibacillus</taxon>
    </lineage>
</organism>
<feature type="domain" description="DUF2207" evidence="3">
    <location>
        <begin position="27"/>
        <end position="172"/>
    </location>
</feature>
<feature type="region of interest" description="Disordered" evidence="1">
    <location>
        <begin position="635"/>
        <end position="662"/>
    </location>
</feature>
<keyword evidence="2" id="KW-0472">Membrane</keyword>
<protein>
    <recommendedName>
        <fullName evidence="3">DUF2207 domain-containing protein</fullName>
    </recommendedName>
</protein>
<feature type="compositionally biased region" description="Gly residues" evidence="1">
    <location>
        <begin position="641"/>
        <end position="662"/>
    </location>
</feature>
<evidence type="ECO:0000256" key="2">
    <source>
        <dbReference type="SAM" id="Phobius"/>
    </source>
</evidence>
<feature type="transmembrane region" description="Helical" evidence="2">
    <location>
        <begin position="522"/>
        <end position="542"/>
    </location>
</feature>
<evidence type="ECO:0000313" key="4">
    <source>
        <dbReference type="EMBL" id="GGG11365.1"/>
    </source>
</evidence>
<dbReference type="InterPro" id="IPR018702">
    <property type="entry name" value="DUF2207"/>
</dbReference>
<evidence type="ECO:0000259" key="3">
    <source>
        <dbReference type="Pfam" id="PF09972"/>
    </source>
</evidence>
<evidence type="ECO:0000313" key="5">
    <source>
        <dbReference type="Proteomes" id="UP000637643"/>
    </source>
</evidence>
<dbReference type="PROSITE" id="PS51257">
    <property type="entry name" value="PROKAR_LIPOPROTEIN"/>
    <property type="match status" value="1"/>
</dbReference>
<proteinExistence type="predicted"/>
<keyword evidence="2" id="KW-0812">Transmembrane</keyword>
<comment type="caution">
    <text evidence="4">The sequence shown here is derived from an EMBL/GenBank/DDBJ whole genome shotgun (WGS) entry which is preliminary data.</text>
</comment>
<dbReference type="Proteomes" id="UP000637643">
    <property type="component" value="Unassembled WGS sequence"/>
</dbReference>
<accession>A0A917D559</accession>
<feature type="transmembrane region" description="Helical" evidence="2">
    <location>
        <begin position="449"/>
        <end position="467"/>
    </location>
</feature>
<reference evidence="4" key="1">
    <citation type="journal article" date="2014" name="Int. J. Syst. Evol. Microbiol.">
        <title>Complete genome sequence of Corynebacterium casei LMG S-19264T (=DSM 44701T), isolated from a smear-ripened cheese.</title>
        <authorList>
            <consortium name="US DOE Joint Genome Institute (JGI-PGF)"/>
            <person name="Walter F."/>
            <person name="Albersmeier A."/>
            <person name="Kalinowski J."/>
            <person name="Ruckert C."/>
        </authorList>
    </citation>
    <scope>NUCLEOTIDE SEQUENCE</scope>
    <source>
        <strain evidence="4">CGMCC 1.16134</strain>
    </source>
</reference>
<dbReference type="Pfam" id="PF09972">
    <property type="entry name" value="DUF2207"/>
    <property type="match status" value="1"/>
</dbReference>
<dbReference type="EMBL" id="BMKR01000052">
    <property type="protein sequence ID" value="GGG11365.1"/>
    <property type="molecule type" value="Genomic_DNA"/>
</dbReference>
<dbReference type="RefSeq" id="WP_189032068.1">
    <property type="nucleotide sequence ID" value="NZ_BMKR01000052.1"/>
</dbReference>
<reference evidence="4" key="2">
    <citation type="submission" date="2020-09" db="EMBL/GenBank/DDBJ databases">
        <authorList>
            <person name="Sun Q."/>
            <person name="Zhou Y."/>
        </authorList>
    </citation>
    <scope>NUCLEOTIDE SEQUENCE</scope>
    <source>
        <strain evidence="4">CGMCC 1.16134</strain>
    </source>
</reference>
<name>A0A917D559_9BACL</name>
<dbReference type="AlphaFoldDB" id="A0A917D559"/>
<evidence type="ECO:0000256" key="1">
    <source>
        <dbReference type="SAM" id="MobiDB-lite"/>
    </source>
</evidence>
<keyword evidence="5" id="KW-1185">Reference proteome</keyword>
<keyword evidence="2" id="KW-1133">Transmembrane helix</keyword>
<feature type="transmembrane region" description="Helical" evidence="2">
    <location>
        <begin position="500"/>
        <end position="516"/>
    </location>
</feature>